<dbReference type="Gene3D" id="3.40.50.1820">
    <property type="entry name" value="alpha/beta hydrolase"/>
    <property type="match status" value="1"/>
</dbReference>
<dbReference type="InterPro" id="IPR029058">
    <property type="entry name" value="AB_hydrolase_fold"/>
</dbReference>
<dbReference type="EMBL" id="DXET01000165">
    <property type="protein sequence ID" value="HIX81828.1"/>
    <property type="molecule type" value="Genomic_DNA"/>
</dbReference>
<dbReference type="Proteomes" id="UP000886724">
    <property type="component" value="Unassembled WGS sequence"/>
</dbReference>
<evidence type="ECO:0000313" key="1">
    <source>
        <dbReference type="EMBL" id="HIX81828.1"/>
    </source>
</evidence>
<reference evidence="1" key="1">
    <citation type="journal article" date="2021" name="PeerJ">
        <title>Extensive microbial diversity within the chicken gut microbiome revealed by metagenomics and culture.</title>
        <authorList>
            <person name="Gilroy R."/>
            <person name="Ravi A."/>
            <person name="Getino M."/>
            <person name="Pursley I."/>
            <person name="Horton D.L."/>
            <person name="Alikhan N.F."/>
            <person name="Baker D."/>
            <person name="Gharbi K."/>
            <person name="Hall N."/>
            <person name="Watson M."/>
            <person name="Adriaenssens E.M."/>
            <person name="Foster-Nyarko E."/>
            <person name="Jarju S."/>
            <person name="Secka A."/>
            <person name="Antonio M."/>
            <person name="Oren A."/>
            <person name="Chaudhuri R.R."/>
            <person name="La Ragione R."/>
            <person name="Hildebrand F."/>
            <person name="Pallen M.J."/>
        </authorList>
    </citation>
    <scope>NUCLEOTIDE SEQUENCE</scope>
    <source>
        <strain evidence="1">ChiGjej1B1-14440</strain>
    </source>
</reference>
<dbReference type="AlphaFoldDB" id="A0A9D1XLN8"/>
<evidence type="ECO:0000313" key="2">
    <source>
        <dbReference type="Proteomes" id="UP000886724"/>
    </source>
</evidence>
<accession>A0A9D1XLN8</accession>
<dbReference type="GO" id="GO:0016787">
    <property type="term" value="F:hydrolase activity"/>
    <property type="evidence" value="ECO:0007669"/>
    <property type="project" value="UniProtKB-KW"/>
</dbReference>
<name>A0A9D1XLN8_9FIRM</name>
<protein>
    <submittedName>
        <fullName evidence="1">Alpha/beta hydrolase</fullName>
    </submittedName>
</protein>
<sequence length="62" mass="6870">LNKITIPVLVLAGSKDVIKKKHTLNLAREIANSELKILTGETHGSYIINSTKIAKIILEYIK</sequence>
<feature type="non-terminal residue" evidence="1">
    <location>
        <position position="1"/>
    </location>
</feature>
<dbReference type="SUPFAM" id="SSF53474">
    <property type="entry name" value="alpha/beta-Hydrolases"/>
    <property type="match status" value="1"/>
</dbReference>
<reference evidence="1" key="2">
    <citation type="submission" date="2021-04" db="EMBL/GenBank/DDBJ databases">
        <authorList>
            <person name="Gilroy R."/>
        </authorList>
    </citation>
    <scope>NUCLEOTIDE SEQUENCE</scope>
    <source>
        <strain evidence="1">ChiGjej1B1-14440</strain>
    </source>
</reference>
<proteinExistence type="predicted"/>
<keyword evidence="1" id="KW-0378">Hydrolase</keyword>
<organism evidence="1 2">
    <name type="scientific">Candidatus Erysipelatoclostridium merdavium</name>
    <dbReference type="NCBI Taxonomy" id="2838566"/>
    <lineage>
        <taxon>Bacteria</taxon>
        <taxon>Bacillati</taxon>
        <taxon>Bacillota</taxon>
        <taxon>Erysipelotrichia</taxon>
        <taxon>Erysipelotrichales</taxon>
        <taxon>Erysipelotrichales incertae sedis</taxon>
    </lineage>
</organism>
<comment type="caution">
    <text evidence="1">The sequence shown here is derived from an EMBL/GenBank/DDBJ whole genome shotgun (WGS) entry which is preliminary data.</text>
</comment>
<gene>
    <name evidence="1" type="ORF">H9980_07665</name>
</gene>